<sequence length="160" mass="18088">MNLDQQLQDLIDHAPQDGSTPQIMERVAPVIKTMAERLRHPQYYVVQTLDQSWVMLTLANRTQSDREKNVIYAFPTLQDVASSPYNVSDPSLIALPVPVTHILFQMLAMTQSDSTIFFETPGDVTIGTEIQRAEMEQLIQEGWQNQADADPQYNIPSDIA</sequence>
<dbReference type="AlphaFoldDB" id="A0A8J8CK78"/>
<comment type="caution">
    <text evidence="1">The sequence shown here is derived from an EMBL/GenBank/DDBJ whole genome shotgun (WGS) entry which is preliminary data.</text>
</comment>
<evidence type="ECO:0000313" key="2">
    <source>
        <dbReference type="Proteomes" id="UP000646053"/>
    </source>
</evidence>
<reference evidence="1" key="1">
    <citation type="submission" date="2019-12" db="EMBL/GenBank/DDBJ databases">
        <title>High-Quality draft genome sequences of three cyanobacteria isolated from the limestone walls of the Old Cathedral of Coimbra.</title>
        <authorList>
            <person name="Tiago I."/>
            <person name="Soares F."/>
            <person name="Portugal A."/>
        </authorList>
    </citation>
    <scope>NUCLEOTIDE SEQUENCE</scope>
    <source>
        <strain evidence="1">A</strain>
    </source>
</reference>
<evidence type="ECO:0000313" key="1">
    <source>
        <dbReference type="EMBL" id="NDJ16370.1"/>
    </source>
</evidence>
<keyword evidence="2" id="KW-1185">Reference proteome</keyword>
<dbReference type="RefSeq" id="WP_162421884.1">
    <property type="nucleotide sequence ID" value="NZ_WVIE01000003.1"/>
</dbReference>
<organism evidence="1 2">
    <name type="scientific">Myxacorys almedinensis A</name>
    <dbReference type="NCBI Taxonomy" id="2690445"/>
    <lineage>
        <taxon>Bacteria</taxon>
        <taxon>Bacillati</taxon>
        <taxon>Cyanobacteriota</taxon>
        <taxon>Cyanophyceae</taxon>
        <taxon>Leptolyngbyales</taxon>
        <taxon>Leptolyngbyaceae</taxon>
        <taxon>Myxacorys</taxon>
        <taxon>Myxacorys almedinensis</taxon>
    </lineage>
</organism>
<dbReference type="Proteomes" id="UP000646053">
    <property type="component" value="Unassembled WGS sequence"/>
</dbReference>
<dbReference type="EMBL" id="WVIE01000003">
    <property type="protein sequence ID" value="NDJ16370.1"/>
    <property type="molecule type" value="Genomic_DNA"/>
</dbReference>
<gene>
    <name evidence="1" type="ORF">GS601_03530</name>
</gene>
<protein>
    <submittedName>
        <fullName evidence="1">Uncharacterized protein</fullName>
    </submittedName>
</protein>
<name>A0A8J8CK78_9CYAN</name>
<proteinExistence type="predicted"/>
<accession>A0A8J8CK78</accession>